<reference evidence="4 5" key="1">
    <citation type="submission" date="2016-12" db="EMBL/GenBank/DDBJ databases">
        <title>Analysis of the Molecular Diversity Among Cronobacter Species Isolated from Filth Flies Using a Pan Genomic DNA Microarray.</title>
        <authorList>
            <person name="Pava-Ripoll M."/>
            <person name="Tall B."/>
            <person name="Farber J."/>
            <person name="Fanning S."/>
            <person name="Lehner A."/>
            <person name="Stephan R."/>
            <person name="Pagotto F."/>
            <person name="Iverson C."/>
            <person name="Ziobro G."/>
            <person name="Miller A."/>
            <person name="Pearson R."/>
            <person name="Yan Q."/>
            <person name="Kim M."/>
            <person name="Jeong S."/>
            <person name="Park J."/>
            <person name="Jun S."/>
            <person name="Choi H."/>
            <person name="Chung T."/>
            <person name="Yoo Y."/>
            <person name="Park E."/>
            <person name="Hwang S."/>
            <person name="Lee B."/>
            <person name="Sathyamoorthy V."/>
            <person name="Carter L."/>
            <person name="Mammel M."/>
            <person name="Jackson S."/>
            <person name="Kothary M."/>
            <person name="Patel I."/>
            <person name="Grim C."/>
            <person name="Gopinath G."/>
            <person name="Gangiredla J."/>
            <person name="Chase H."/>
        </authorList>
    </citation>
    <scope>NUCLEOTIDE SEQUENCE [LARGE SCALE GENOMIC DNA]</scope>
    <source>
        <strain evidence="4 5">MOD1-Md1s</strain>
    </source>
</reference>
<gene>
    <name evidence="4" type="ORF">AUN14_14525</name>
    <name evidence="3" type="ORF">FZI19_12835</name>
</gene>
<dbReference type="EMBL" id="WAGD01000037">
    <property type="protein sequence ID" value="KAB0877186.1"/>
    <property type="molecule type" value="Genomic_DNA"/>
</dbReference>
<evidence type="ECO:0000313" key="6">
    <source>
        <dbReference type="Proteomes" id="UP000469927"/>
    </source>
</evidence>
<dbReference type="Proteomes" id="UP000469927">
    <property type="component" value="Unassembled WGS sequence"/>
</dbReference>
<name>A0A2T7AR65_9ENTR</name>
<dbReference type="OrthoDB" id="6564264at2"/>
<keyword evidence="1" id="KW-0732">Signal</keyword>
<dbReference type="Pfam" id="PF07007">
    <property type="entry name" value="LprI"/>
    <property type="match status" value="1"/>
</dbReference>
<feature type="chain" id="PRO_5015551589" evidence="1">
    <location>
        <begin position="20"/>
        <end position="147"/>
    </location>
</feature>
<accession>A0A2T7AR65</accession>
<feature type="domain" description="Lysozyme inhibitor LprI-like N-terminal" evidence="2">
    <location>
        <begin position="34"/>
        <end position="137"/>
    </location>
</feature>
<comment type="caution">
    <text evidence="4">The sequence shown here is derived from an EMBL/GenBank/DDBJ whole genome shotgun (WGS) entry which is preliminary data.</text>
</comment>
<proteinExistence type="predicted"/>
<evidence type="ECO:0000313" key="3">
    <source>
        <dbReference type="EMBL" id="KAB0877186.1"/>
    </source>
</evidence>
<organism evidence="4 5">
    <name type="scientific">Cronobacter muytjensii</name>
    <dbReference type="NCBI Taxonomy" id="413501"/>
    <lineage>
        <taxon>Bacteria</taxon>
        <taxon>Pseudomonadati</taxon>
        <taxon>Pseudomonadota</taxon>
        <taxon>Gammaproteobacteria</taxon>
        <taxon>Enterobacterales</taxon>
        <taxon>Enterobacteriaceae</taxon>
        <taxon>Cronobacter</taxon>
    </lineage>
</organism>
<evidence type="ECO:0000313" key="5">
    <source>
        <dbReference type="Proteomes" id="UP000244378"/>
    </source>
</evidence>
<dbReference type="Proteomes" id="UP000244378">
    <property type="component" value="Unassembled WGS sequence"/>
</dbReference>
<dbReference type="EMBL" id="MSAE01000028">
    <property type="protein sequence ID" value="PUX12454.1"/>
    <property type="molecule type" value="Genomic_DNA"/>
</dbReference>
<sequence length="147" mass="16916">MKKIVFIISVLLVSHASLAAGTANVIRNDKVKACEDQYGDENIECLAEIDDKSTRALNKAYADKLNEMENFDYTKWWMGDEDRKKRMIELFKRSQAEWLKYRDDYCGVAVTEAASTHYLGNAATACNINMNRQRIKEIQMLHITSLE</sequence>
<dbReference type="AlphaFoldDB" id="A0A2T7AR65"/>
<protein>
    <submittedName>
        <fullName evidence="4">DUF1311 domain-containing protein</fullName>
    </submittedName>
</protein>
<dbReference type="InterPro" id="IPR009739">
    <property type="entry name" value="LprI-like_N"/>
</dbReference>
<keyword evidence="6" id="KW-1185">Reference proteome</keyword>
<dbReference type="Gene3D" id="1.20.1270.180">
    <property type="match status" value="1"/>
</dbReference>
<feature type="signal peptide" evidence="1">
    <location>
        <begin position="1"/>
        <end position="19"/>
    </location>
</feature>
<evidence type="ECO:0000259" key="2">
    <source>
        <dbReference type="Pfam" id="PF07007"/>
    </source>
</evidence>
<reference evidence="3 6" key="2">
    <citation type="submission" date="2019-08" db="EMBL/GenBank/DDBJ databases">
        <title>Prevalence, distribution, and phylogeny of type two toxin-antitoxin genes possessed by Cronobacter species where C. sakazakii homologs follow sequence type lineages.</title>
        <authorList>
            <person name="Finkelstein S."/>
            <person name="Negrete F."/>
            <person name="Jang H."/>
            <person name="Gopinath G.R."/>
            <person name="Tall B.D."/>
        </authorList>
    </citation>
    <scope>NUCLEOTIDE SEQUENCE [LARGE SCALE GENOMIC DNA]</scope>
    <source>
        <strain evidence="3 6">MOD1_GK1257</strain>
    </source>
</reference>
<evidence type="ECO:0000313" key="4">
    <source>
        <dbReference type="EMBL" id="PUX12454.1"/>
    </source>
</evidence>
<evidence type="ECO:0000256" key="1">
    <source>
        <dbReference type="SAM" id="SignalP"/>
    </source>
</evidence>
<dbReference type="RefSeq" id="WP_075193543.1">
    <property type="nucleotide sequence ID" value="NZ_JADKNN010000060.1"/>
</dbReference>